<dbReference type="AlphaFoldDB" id="A0A0C9Q639"/>
<dbReference type="Pfam" id="PF13855">
    <property type="entry name" value="LRR_8"/>
    <property type="match status" value="2"/>
</dbReference>
<keyword evidence="3" id="KW-0732">Signal</keyword>
<reference evidence="4" key="1">
    <citation type="submission" date="2015-01" db="EMBL/GenBank/DDBJ databases">
        <title>Transcriptome Assembly of Fopius arisanus.</title>
        <authorList>
            <person name="Geib S."/>
        </authorList>
    </citation>
    <scope>NUCLEOTIDE SEQUENCE</scope>
</reference>
<keyword evidence="2" id="KW-0677">Repeat</keyword>
<accession>A0A0C9Q639</accession>
<organism evidence="4">
    <name type="scientific">Fopius arisanus</name>
    <dbReference type="NCBI Taxonomy" id="64838"/>
    <lineage>
        <taxon>Eukaryota</taxon>
        <taxon>Metazoa</taxon>
        <taxon>Ecdysozoa</taxon>
        <taxon>Arthropoda</taxon>
        <taxon>Hexapoda</taxon>
        <taxon>Insecta</taxon>
        <taxon>Pterygota</taxon>
        <taxon>Neoptera</taxon>
        <taxon>Endopterygota</taxon>
        <taxon>Hymenoptera</taxon>
        <taxon>Apocrita</taxon>
        <taxon>Ichneumonoidea</taxon>
        <taxon>Braconidae</taxon>
        <taxon>Opiinae</taxon>
        <taxon>Fopius</taxon>
    </lineage>
</organism>
<dbReference type="PROSITE" id="PS51450">
    <property type="entry name" value="LRR"/>
    <property type="match status" value="3"/>
</dbReference>
<keyword evidence="1" id="KW-0433">Leucine-rich repeat</keyword>
<protein>
    <submittedName>
        <fullName evidence="4">LRIG2 protein</fullName>
    </submittedName>
</protein>
<dbReference type="SMART" id="SM00365">
    <property type="entry name" value="LRR_SD22"/>
    <property type="match status" value="4"/>
</dbReference>
<dbReference type="PANTHER" id="PTHR24366:SF171">
    <property type="entry name" value="LEUCINE RICH REPEAT NEURONAL 4"/>
    <property type="match status" value="1"/>
</dbReference>
<evidence type="ECO:0000256" key="1">
    <source>
        <dbReference type="ARBA" id="ARBA00022614"/>
    </source>
</evidence>
<evidence type="ECO:0000256" key="2">
    <source>
        <dbReference type="ARBA" id="ARBA00022737"/>
    </source>
</evidence>
<dbReference type="Pfam" id="PF13306">
    <property type="entry name" value="LRR_5"/>
    <property type="match status" value="1"/>
</dbReference>
<dbReference type="SMART" id="SM00369">
    <property type="entry name" value="LRR_TYP"/>
    <property type="match status" value="7"/>
</dbReference>
<dbReference type="InterPro" id="IPR032675">
    <property type="entry name" value="LRR_dom_sf"/>
</dbReference>
<name>A0A0C9Q639_9HYME</name>
<dbReference type="EMBL" id="GBYB01009598">
    <property type="protein sequence ID" value="JAG79365.1"/>
    <property type="molecule type" value="Transcribed_RNA"/>
</dbReference>
<gene>
    <name evidence="4" type="primary">LRIG2</name>
    <name evidence="4" type="ORF">g.46433</name>
</gene>
<feature type="signal peptide" evidence="3">
    <location>
        <begin position="1"/>
        <end position="20"/>
    </location>
</feature>
<dbReference type="InterPro" id="IPR001611">
    <property type="entry name" value="Leu-rich_rpt"/>
</dbReference>
<dbReference type="InterPro" id="IPR026906">
    <property type="entry name" value="LRR_5"/>
</dbReference>
<dbReference type="PRINTS" id="PR00019">
    <property type="entry name" value="LEURICHRPT"/>
</dbReference>
<dbReference type="SUPFAM" id="SSF52058">
    <property type="entry name" value="L domain-like"/>
    <property type="match status" value="1"/>
</dbReference>
<sequence>MNIKAVLYLNLMLLLPCAYSEDVTCTKIQEAFNICKRNDVLIHVNETINEAGLKITDSNLRKIAAHAFDDLSIAELQLDLKGNPLEVHPSSFEGLRHLETLVIYSAMISLERDLFRALPLLTSLSITSCKIVDLEKGAFGGLTRLEHLYINFNNLSTLHSDTFHEARDTVTALWLNNNEIYNIDKKSFSAFSNLQRLQLSHNKLTSVHPETFHGLDQLRELFLNHNRVLGIRKDVFNSLRHLTRLDLSHNEIISIEERAFAGLSLAFLNLKNNKLMVISTGAFCEASLSELNLSHNGIKEVEENSFSHTKVEIIFFKGNQVVVNASIWGLSQETGVRVDDD</sequence>
<dbReference type="InterPro" id="IPR003591">
    <property type="entry name" value="Leu-rich_rpt_typical-subtyp"/>
</dbReference>
<dbReference type="PANTHER" id="PTHR24366">
    <property type="entry name" value="IG(IMMUNOGLOBULIN) AND LRR(LEUCINE RICH REPEAT) DOMAINS"/>
    <property type="match status" value="1"/>
</dbReference>
<feature type="chain" id="PRO_5002201046" evidence="3">
    <location>
        <begin position="21"/>
        <end position="341"/>
    </location>
</feature>
<evidence type="ECO:0000256" key="3">
    <source>
        <dbReference type="SAM" id="SignalP"/>
    </source>
</evidence>
<dbReference type="Gene3D" id="3.80.10.10">
    <property type="entry name" value="Ribonuclease Inhibitor"/>
    <property type="match status" value="3"/>
</dbReference>
<proteinExistence type="predicted"/>
<evidence type="ECO:0000313" key="4">
    <source>
        <dbReference type="EMBL" id="JAG79365.1"/>
    </source>
</evidence>